<dbReference type="GO" id="GO:0003755">
    <property type="term" value="F:peptidyl-prolyl cis-trans isomerase activity"/>
    <property type="evidence" value="ECO:0007669"/>
    <property type="project" value="UniProtKB-UniRule"/>
</dbReference>
<comment type="catalytic activity">
    <reaction evidence="1 5">
        <text>[protein]-peptidylproline (omega=180) = [protein]-peptidylproline (omega=0)</text>
        <dbReference type="Rhea" id="RHEA:16237"/>
        <dbReference type="Rhea" id="RHEA-COMP:10747"/>
        <dbReference type="Rhea" id="RHEA-COMP:10748"/>
        <dbReference type="ChEBI" id="CHEBI:83833"/>
        <dbReference type="ChEBI" id="CHEBI:83834"/>
        <dbReference type="EC" id="5.2.1.8"/>
    </reaction>
</comment>
<feature type="domain" description="PpiC" evidence="7">
    <location>
        <begin position="69"/>
        <end position="180"/>
    </location>
</feature>
<protein>
    <recommendedName>
        <fullName evidence="5">Peptidyl-prolyl cis-trans isomerase</fullName>
        <ecNumber evidence="5">5.2.1.8</ecNumber>
    </recommendedName>
</protein>
<dbReference type="PROSITE" id="PS01159">
    <property type="entry name" value="WW_DOMAIN_1"/>
    <property type="match status" value="1"/>
</dbReference>
<dbReference type="Pfam" id="PF00639">
    <property type="entry name" value="Rotamase"/>
    <property type="match status" value="1"/>
</dbReference>
<dbReference type="InterPro" id="IPR046357">
    <property type="entry name" value="PPIase_dom_sf"/>
</dbReference>
<proteinExistence type="predicted"/>
<dbReference type="AlphaFoldDB" id="U4LJW8"/>
<dbReference type="SMART" id="SM00456">
    <property type="entry name" value="WW"/>
    <property type="match status" value="1"/>
</dbReference>
<organism evidence="8 9">
    <name type="scientific">Pyronema omphalodes (strain CBS 100304)</name>
    <name type="common">Pyronema confluens</name>
    <dbReference type="NCBI Taxonomy" id="1076935"/>
    <lineage>
        <taxon>Eukaryota</taxon>
        <taxon>Fungi</taxon>
        <taxon>Dikarya</taxon>
        <taxon>Ascomycota</taxon>
        <taxon>Pezizomycotina</taxon>
        <taxon>Pezizomycetes</taxon>
        <taxon>Pezizales</taxon>
        <taxon>Pyronemataceae</taxon>
        <taxon>Pyronema</taxon>
    </lineage>
</organism>
<dbReference type="Gene3D" id="3.10.50.40">
    <property type="match status" value="1"/>
</dbReference>
<evidence type="ECO:0000256" key="5">
    <source>
        <dbReference type="RuleBase" id="RU363014"/>
    </source>
</evidence>
<evidence type="ECO:0000259" key="7">
    <source>
        <dbReference type="PROSITE" id="PS50198"/>
    </source>
</evidence>
<keyword evidence="2 4" id="KW-0697">Rotamase</keyword>
<name>U4LJW8_PYROM</name>
<dbReference type="GO" id="GO:0005634">
    <property type="term" value="C:nucleus"/>
    <property type="evidence" value="ECO:0007669"/>
    <property type="project" value="TreeGrafter"/>
</dbReference>
<dbReference type="GO" id="GO:0005829">
    <property type="term" value="C:cytosol"/>
    <property type="evidence" value="ECO:0007669"/>
    <property type="project" value="TreeGrafter"/>
</dbReference>
<evidence type="ECO:0000256" key="4">
    <source>
        <dbReference type="PROSITE-ProRule" id="PRU00278"/>
    </source>
</evidence>
<dbReference type="PROSITE" id="PS50198">
    <property type="entry name" value="PPIC_PPIASE_2"/>
    <property type="match status" value="1"/>
</dbReference>
<dbReference type="InterPro" id="IPR036020">
    <property type="entry name" value="WW_dom_sf"/>
</dbReference>
<dbReference type="EC" id="5.2.1.8" evidence="5"/>
<dbReference type="PROSITE" id="PS50020">
    <property type="entry name" value="WW_DOMAIN_2"/>
    <property type="match status" value="1"/>
</dbReference>
<keyword evidence="9" id="KW-1185">Reference proteome</keyword>
<reference evidence="8 9" key="1">
    <citation type="journal article" date="2013" name="PLoS Genet.">
        <title>The genome and development-dependent transcriptomes of Pyronema confluens: a window into fungal evolution.</title>
        <authorList>
            <person name="Traeger S."/>
            <person name="Altegoer F."/>
            <person name="Freitag M."/>
            <person name="Gabaldon T."/>
            <person name="Kempken F."/>
            <person name="Kumar A."/>
            <person name="Marcet-Houben M."/>
            <person name="Poggeler S."/>
            <person name="Stajich J.E."/>
            <person name="Nowrousian M."/>
        </authorList>
    </citation>
    <scope>NUCLEOTIDE SEQUENCE [LARGE SCALE GENOMIC DNA]</scope>
    <source>
        <strain evidence="9">CBS 100304</strain>
        <tissue evidence="8">Vegetative mycelium</tissue>
    </source>
</reference>
<dbReference type="InterPro" id="IPR001202">
    <property type="entry name" value="WW_dom"/>
</dbReference>
<dbReference type="SUPFAM" id="SSF51045">
    <property type="entry name" value="WW domain"/>
    <property type="match status" value="1"/>
</dbReference>
<dbReference type="PANTHER" id="PTHR10657">
    <property type="entry name" value="PEPTIDYL-PROLYL CIS-TRANS ISOMERASE"/>
    <property type="match status" value="1"/>
</dbReference>
<evidence type="ECO:0000313" key="9">
    <source>
        <dbReference type="Proteomes" id="UP000018144"/>
    </source>
</evidence>
<dbReference type="EMBL" id="HF935795">
    <property type="protein sequence ID" value="CCX32248.1"/>
    <property type="molecule type" value="Genomic_DNA"/>
</dbReference>
<dbReference type="Proteomes" id="UP000018144">
    <property type="component" value="Unassembled WGS sequence"/>
</dbReference>
<evidence type="ECO:0000313" key="8">
    <source>
        <dbReference type="EMBL" id="CCX32248.1"/>
    </source>
</evidence>
<dbReference type="GO" id="GO:0060261">
    <property type="term" value="P:positive regulation of transcription initiation by RNA polymerase II"/>
    <property type="evidence" value="ECO:0007669"/>
    <property type="project" value="UniProtKB-ARBA"/>
</dbReference>
<evidence type="ECO:0000256" key="2">
    <source>
        <dbReference type="ARBA" id="ARBA00023110"/>
    </source>
</evidence>
<dbReference type="OrthoDB" id="2530521at2759"/>
<sequence>MADIDQTTGLPQGWIVKFSKSRSLPYYFNVNTNQSQWEPPHDANQDLLKRYMAENYSSSSLSASGGAHEGKIRCAHLLIKHNQSRRPSSWKQAEITRTKEEAIAILSDFEQRIRSGQLSLGELAASESDCSSSRKRGDLGFFGKGEMQKEFEDAAFALQPGEMSHIVETGSGVHLIERLE</sequence>
<keyword evidence="3 4" id="KW-0413">Isomerase</keyword>
<dbReference type="OMA" id="DEVQCLH"/>
<dbReference type="PANTHER" id="PTHR10657:SF4">
    <property type="entry name" value="PEPTIDYL-PROLYL CIS-TRANS ISOMERASE-RELATED"/>
    <property type="match status" value="1"/>
</dbReference>
<dbReference type="eggNOG" id="KOG3259">
    <property type="taxonomic scope" value="Eukaryota"/>
</dbReference>
<dbReference type="FunFam" id="3.10.50.40:FF:000026">
    <property type="entry name" value="Peptidyl-prolyl cis-trans isomerase"/>
    <property type="match status" value="1"/>
</dbReference>
<dbReference type="InterPro" id="IPR051370">
    <property type="entry name" value="PPIase_Pin1"/>
</dbReference>
<accession>U4LJW8</accession>
<evidence type="ECO:0000256" key="3">
    <source>
        <dbReference type="ARBA" id="ARBA00023235"/>
    </source>
</evidence>
<evidence type="ECO:0000259" key="6">
    <source>
        <dbReference type="PROSITE" id="PS50020"/>
    </source>
</evidence>
<gene>
    <name evidence="8" type="ORF">PCON_12868</name>
</gene>
<dbReference type="SUPFAM" id="SSF54534">
    <property type="entry name" value="FKBP-like"/>
    <property type="match status" value="1"/>
</dbReference>
<dbReference type="STRING" id="1076935.U4LJW8"/>
<dbReference type="InterPro" id="IPR000297">
    <property type="entry name" value="PPIase_PpiC"/>
</dbReference>
<evidence type="ECO:0000256" key="1">
    <source>
        <dbReference type="ARBA" id="ARBA00000971"/>
    </source>
</evidence>
<feature type="domain" description="WW" evidence="6">
    <location>
        <begin position="8"/>
        <end position="42"/>
    </location>
</feature>
<dbReference type="Gene3D" id="2.20.70.10">
    <property type="match status" value="1"/>
</dbReference>
<dbReference type="CDD" id="cd00201">
    <property type="entry name" value="WW"/>
    <property type="match status" value="1"/>
</dbReference>
<dbReference type="Pfam" id="PF00397">
    <property type="entry name" value="WW"/>
    <property type="match status" value="1"/>
</dbReference>